<dbReference type="Proteomes" id="UP000217265">
    <property type="component" value="Chromosome"/>
</dbReference>
<name>A0A290QJ21_9BACT</name>
<gene>
    <name evidence="1" type="ORF">CMV30_10400</name>
</gene>
<organism evidence="1 2">
    <name type="scientific">Nibricoccus aquaticus</name>
    <dbReference type="NCBI Taxonomy" id="2576891"/>
    <lineage>
        <taxon>Bacteria</taxon>
        <taxon>Pseudomonadati</taxon>
        <taxon>Verrucomicrobiota</taxon>
        <taxon>Opitutia</taxon>
        <taxon>Opitutales</taxon>
        <taxon>Opitutaceae</taxon>
        <taxon>Nibricoccus</taxon>
    </lineage>
</organism>
<evidence type="ECO:0008006" key="3">
    <source>
        <dbReference type="Google" id="ProtNLM"/>
    </source>
</evidence>
<sequence>MHPAAREKFLADMLVERARPVEPDKNRVEHRFCAHCQAEATRIEKRACGLARFRRHGLTMFSWQRFFLVVFASWMLALSARADALIFSDGDRVQGTFVRRENGKIIFQSLRFGNLSVPENEATVEMTSQPPPIVAPMPSEAPDAMEIKEDVPPSLYDQILLTRFRRKVEDGIVQWWEPWTGRLAASTDIVHDAKDRSVFLAEGRVRRNWAKDEVRLDARYEFREENNIKTVDLIKGTGLWRHDLSTRIFGSYRPLLERDKVNSNGFQPFPYVLLQQQVGVGVHLLRRERIKVRAGVAENFFNVWAIHNREEKSYEHVESLFFEAEATLPWRITITERGVWYYSLKDATQGWENEFEFSKKLTDSLSLGVRHEFRQNNPDQRVQDYERLRFLIGYDF</sequence>
<dbReference type="KEGG" id="vbh:CMV30_10400"/>
<reference evidence="1 2" key="1">
    <citation type="submission" date="2017-09" db="EMBL/GenBank/DDBJ databases">
        <title>Complete genome sequence of Verrucomicrobial strain HZ-65, isolated from freshwater.</title>
        <authorList>
            <person name="Choi A."/>
        </authorList>
    </citation>
    <scope>NUCLEOTIDE SEQUENCE [LARGE SCALE GENOMIC DNA]</scope>
    <source>
        <strain evidence="1 2">HZ-65</strain>
    </source>
</reference>
<protein>
    <recommendedName>
        <fullName evidence="3">DUF481 domain-containing protein</fullName>
    </recommendedName>
</protein>
<evidence type="ECO:0000313" key="1">
    <source>
        <dbReference type="EMBL" id="ATC64331.1"/>
    </source>
</evidence>
<accession>A0A290QJ21</accession>
<dbReference type="InterPro" id="IPR007433">
    <property type="entry name" value="DUF481"/>
</dbReference>
<evidence type="ECO:0000313" key="2">
    <source>
        <dbReference type="Proteomes" id="UP000217265"/>
    </source>
</evidence>
<dbReference type="Pfam" id="PF04338">
    <property type="entry name" value="DUF481"/>
    <property type="match status" value="1"/>
</dbReference>
<keyword evidence="2" id="KW-1185">Reference proteome</keyword>
<dbReference type="AlphaFoldDB" id="A0A290QJ21"/>
<proteinExistence type="predicted"/>
<dbReference type="EMBL" id="CP023344">
    <property type="protein sequence ID" value="ATC64331.1"/>
    <property type="molecule type" value="Genomic_DNA"/>
</dbReference>